<dbReference type="Proteomes" id="UP001286313">
    <property type="component" value="Unassembled WGS sequence"/>
</dbReference>
<name>A0AAE1KA28_PETCI</name>
<proteinExistence type="predicted"/>
<gene>
    <name evidence="1" type="ORF">Pcinc_027595</name>
</gene>
<evidence type="ECO:0000313" key="2">
    <source>
        <dbReference type="Proteomes" id="UP001286313"/>
    </source>
</evidence>
<evidence type="ECO:0000313" key="1">
    <source>
        <dbReference type="EMBL" id="KAK3866903.1"/>
    </source>
</evidence>
<reference evidence="1" key="1">
    <citation type="submission" date="2023-10" db="EMBL/GenBank/DDBJ databases">
        <title>Genome assemblies of two species of porcelain crab, Petrolisthes cinctipes and Petrolisthes manimaculis (Anomura: Porcellanidae).</title>
        <authorList>
            <person name="Angst P."/>
        </authorList>
    </citation>
    <scope>NUCLEOTIDE SEQUENCE</scope>
    <source>
        <strain evidence="1">PB745_01</strain>
        <tissue evidence="1">Gill</tissue>
    </source>
</reference>
<dbReference type="EMBL" id="JAWQEG010003316">
    <property type="protein sequence ID" value="KAK3866903.1"/>
    <property type="molecule type" value="Genomic_DNA"/>
</dbReference>
<comment type="caution">
    <text evidence="1">The sequence shown here is derived from an EMBL/GenBank/DDBJ whole genome shotgun (WGS) entry which is preliminary data.</text>
</comment>
<accession>A0AAE1KA28</accession>
<sequence length="79" mass="8752">MSVESGVFFGVQRADEEGRIKFVKTTEYDFTLDHLVRPGTHAFIFEDLTARILKANDFSRSAVKAALGSCGLYLTGEGY</sequence>
<keyword evidence="2" id="KW-1185">Reference proteome</keyword>
<protein>
    <submittedName>
        <fullName evidence="1">Uncharacterized protein</fullName>
    </submittedName>
</protein>
<dbReference type="AlphaFoldDB" id="A0AAE1KA28"/>
<organism evidence="1 2">
    <name type="scientific">Petrolisthes cinctipes</name>
    <name type="common">Flat porcelain crab</name>
    <dbReference type="NCBI Taxonomy" id="88211"/>
    <lineage>
        <taxon>Eukaryota</taxon>
        <taxon>Metazoa</taxon>
        <taxon>Ecdysozoa</taxon>
        <taxon>Arthropoda</taxon>
        <taxon>Crustacea</taxon>
        <taxon>Multicrustacea</taxon>
        <taxon>Malacostraca</taxon>
        <taxon>Eumalacostraca</taxon>
        <taxon>Eucarida</taxon>
        <taxon>Decapoda</taxon>
        <taxon>Pleocyemata</taxon>
        <taxon>Anomura</taxon>
        <taxon>Galatheoidea</taxon>
        <taxon>Porcellanidae</taxon>
        <taxon>Petrolisthes</taxon>
    </lineage>
</organism>